<evidence type="ECO:0000259" key="9">
    <source>
        <dbReference type="PROSITE" id="PS50885"/>
    </source>
</evidence>
<dbReference type="CDD" id="cd12914">
    <property type="entry name" value="PDC1_DGC_like"/>
    <property type="match status" value="1"/>
</dbReference>
<protein>
    <recommendedName>
        <fullName evidence="2">diguanylate cyclase</fullName>
        <ecNumber evidence="2">2.7.7.65</ecNumber>
    </recommendedName>
</protein>
<dbReference type="Proteomes" id="UP000007730">
    <property type="component" value="Chromosome"/>
</dbReference>
<evidence type="ECO:0000313" key="12">
    <source>
        <dbReference type="Proteomes" id="UP000007730"/>
    </source>
</evidence>
<dbReference type="CDD" id="cd18774">
    <property type="entry name" value="PDC2_HK_sensor"/>
    <property type="match status" value="1"/>
</dbReference>
<evidence type="ECO:0000256" key="4">
    <source>
        <dbReference type="ARBA" id="ARBA00022692"/>
    </source>
</evidence>
<feature type="domain" description="GGDEF" evidence="10">
    <location>
        <begin position="416"/>
        <end position="552"/>
    </location>
</feature>
<dbReference type="GO" id="GO:0052621">
    <property type="term" value="F:diguanylate cyclase activity"/>
    <property type="evidence" value="ECO:0007669"/>
    <property type="project" value="UniProtKB-EC"/>
</dbReference>
<dbReference type="eggNOG" id="COG2770">
    <property type="taxonomic scope" value="Bacteria"/>
</dbReference>
<dbReference type="RefSeq" id="WP_012561539.1">
    <property type="nucleotide sequence ID" value="NC_011386.1"/>
</dbReference>
<dbReference type="KEGG" id="ocg:OCA5_c01670"/>
<dbReference type="SMART" id="SM00267">
    <property type="entry name" value="GGDEF"/>
    <property type="match status" value="1"/>
</dbReference>
<evidence type="ECO:0000256" key="3">
    <source>
        <dbReference type="ARBA" id="ARBA00022475"/>
    </source>
</evidence>
<dbReference type="InterPro" id="IPR029787">
    <property type="entry name" value="Nucleotide_cyclase"/>
</dbReference>
<keyword evidence="3" id="KW-1003">Cell membrane</keyword>
<dbReference type="PROSITE" id="PS50885">
    <property type="entry name" value="HAMP"/>
    <property type="match status" value="1"/>
</dbReference>
<name>B6JAI3_AFIC5</name>
<dbReference type="SUPFAM" id="SSF55073">
    <property type="entry name" value="Nucleotide cyclase"/>
    <property type="match status" value="1"/>
</dbReference>
<evidence type="ECO:0000256" key="6">
    <source>
        <dbReference type="ARBA" id="ARBA00023136"/>
    </source>
</evidence>
<dbReference type="HOGENOM" id="CLU_000445_134_4_5"/>
<sequence length="564" mass="61087">MSITSFVGDTSKLKALVGIRARLILLGLILVVPMMLDRVRLLEESRKQQVIVADNELTELARHTAATQRETILTVQAVLKSSALLYGSASTAAQGCTAMRAGMRYDLPWIRSISVVNNAGTVTCSTAESIAGLDLSDRSYISRAKNARAFVISDYVFSRAANLPTLMAALPAVSTATGERSVLIAAIDLKWMSELMRRRSQRPGLSALMVDADGVVLATSRQQDMSLIGHPLKEPRLLATVSNHEIDTEKDSGSLLFHSEEGRRLDVTFARVGGTSARMIVTIDEAEMLGDIDHSIRTAYAQLGLLVLFALLGGWLVGERLIIRPISIITDVAERFGHGDLSAPDSDLRLPPEFQPLATAFGRMATQLRERERELVATNERLRVIASVDMISGLANRRGLQNRLEFEWRKAEQTGGPVSLIMIDIDHFKLFNDTYGHLEGDRCLRQVGEALARIAGEVSGFAARFGGEEFCLLLPKTDGIAAMEIGEQVRAAVESLEIPHSMSAFQVVTISAGMAAVAPGEASSVQELIEAADAALYAAKHRGRNTVAAHALVRREGSGFSLAS</sequence>
<dbReference type="PANTHER" id="PTHR45138">
    <property type="entry name" value="REGULATORY COMPONENTS OF SENSORY TRANSDUCTION SYSTEM"/>
    <property type="match status" value="1"/>
</dbReference>
<evidence type="ECO:0000256" key="7">
    <source>
        <dbReference type="ARBA" id="ARBA00034247"/>
    </source>
</evidence>
<accession>B6JAI3</accession>
<dbReference type="STRING" id="504832.OCA5_c01670"/>
<dbReference type="eggNOG" id="COG3706">
    <property type="taxonomic scope" value="Bacteria"/>
</dbReference>
<gene>
    <name evidence="11" type="primary">cph</name>
    <name evidence="11" type="ordered locus">OCA5_c01670</name>
</gene>
<dbReference type="InterPro" id="IPR033479">
    <property type="entry name" value="dCache_1"/>
</dbReference>
<reference evidence="11 12" key="1">
    <citation type="journal article" date="2011" name="J. Bacteriol.">
        <title>Complete genome sequences of the chemolithoautotrophic Oligotropha carboxidovorans strains OM4 and OM5.</title>
        <authorList>
            <person name="Volland S."/>
            <person name="Rachinger M."/>
            <person name="Strittmatter A."/>
            <person name="Daniel R."/>
            <person name="Gottschalk G."/>
            <person name="Meyer O."/>
        </authorList>
    </citation>
    <scope>NUCLEOTIDE SEQUENCE [LARGE SCALE GENOMIC DNA]</scope>
    <source>
        <strain evidence="12">ATCC 49405 / DSM 1227 / KCTC 32145 / OM5</strain>
    </source>
</reference>
<dbReference type="Pfam" id="PF02743">
    <property type="entry name" value="dCache_1"/>
    <property type="match status" value="1"/>
</dbReference>
<dbReference type="AlphaFoldDB" id="B6JAI3"/>
<dbReference type="PANTHER" id="PTHR45138:SF9">
    <property type="entry name" value="DIGUANYLATE CYCLASE DGCM-RELATED"/>
    <property type="match status" value="1"/>
</dbReference>
<dbReference type="CDD" id="cd01949">
    <property type="entry name" value="GGDEF"/>
    <property type="match status" value="1"/>
</dbReference>
<keyword evidence="5 8" id="KW-1133">Transmembrane helix</keyword>
<dbReference type="Pfam" id="PF00990">
    <property type="entry name" value="GGDEF"/>
    <property type="match status" value="1"/>
</dbReference>
<comment type="catalytic activity">
    <reaction evidence="7">
        <text>2 GTP = 3',3'-c-di-GMP + 2 diphosphate</text>
        <dbReference type="Rhea" id="RHEA:24898"/>
        <dbReference type="ChEBI" id="CHEBI:33019"/>
        <dbReference type="ChEBI" id="CHEBI:37565"/>
        <dbReference type="ChEBI" id="CHEBI:58805"/>
        <dbReference type="EC" id="2.7.7.65"/>
    </reaction>
</comment>
<evidence type="ECO:0000256" key="5">
    <source>
        <dbReference type="ARBA" id="ARBA00022989"/>
    </source>
</evidence>
<evidence type="ECO:0000256" key="2">
    <source>
        <dbReference type="ARBA" id="ARBA00012528"/>
    </source>
</evidence>
<dbReference type="Pfam" id="PF00672">
    <property type="entry name" value="HAMP"/>
    <property type="match status" value="1"/>
</dbReference>
<dbReference type="GO" id="GO:0005886">
    <property type="term" value="C:plasma membrane"/>
    <property type="evidence" value="ECO:0007669"/>
    <property type="project" value="UniProtKB-SubCell"/>
</dbReference>
<evidence type="ECO:0000256" key="1">
    <source>
        <dbReference type="ARBA" id="ARBA00004651"/>
    </source>
</evidence>
<dbReference type="Gene3D" id="3.30.70.270">
    <property type="match status" value="1"/>
</dbReference>
<evidence type="ECO:0000313" key="11">
    <source>
        <dbReference type="EMBL" id="AEI04899.1"/>
    </source>
</evidence>
<evidence type="ECO:0000256" key="8">
    <source>
        <dbReference type="SAM" id="Phobius"/>
    </source>
</evidence>
<dbReference type="InterPro" id="IPR050469">
    <property type="entry name" value="Diguanylate_Cyclase"/>
</dbReference>
<dbReference type="EC" id="2.7.7.65" evidence="2"/>
<dbReference type="InterPro" id="IPR000160">
    <property type="entry name" value="GGDEF_dom"/>
</dbReference>
<dbReference type="Gene3D" id="3.30.450.20">
    <property type="entry name" value="PAS domain"/>
    <property type="match status" value="1"/>
</dbReference>
<dbReference type="NCBIfam" id="TIGR00254">
    <property type="entry name" value="GGDEF"/>
    <property type="match status" value="1"/>
</dbReference>
<proteinExistence type="predicted"/>
<feature type="transmembrane region" description="Helical" evidence="8">
    <location>
        <begin position="15"/>
        <end position="36"/>
    </location>
</feature>
<dbReference type="Gene3D" id="6.10.340.10">
    <property type="match status" value="1"/>
</dbReference>
<keyword evidence="6 8" id="KW-0472">Membrane</keyword>
<dbReference type="KEGG" id="oca:OCAR_4362"/>
<dbReference type="GO" id="GO:1902201">
    <property type="term" value="P:negative regulation of bacterial-type flagellum-dependent cell motility"/>
    <property type="evidence" value="ECO:0007669"/>
    <property type="project" value="TreeGrafter"/>
</dbReference>
<dbReference type="PATRIC" id="fig|504832.7.peg.177"/>
<dbReference type="GO" id="GO:0043709">
    <property type="term" value="P:cell adhesion involved in single-species biofilm formation"/>
    <property type="evidence" value="ECO:0007669"/>
    <property type="project" value="TreeGrafter"/>
</dbReference>
<dbReference type="PROSITE" id="PS50887">
    <property type="entry name" value="GGDEF"/>
    <property type="match status" value="1"/>
</dbReference>
<dbReference type="CDD" id="cd06225">
    <property type="entry name" value="HAMP"/>
    <property type="match status" value="1"/>
</dbReference>
<dbReference type="FunFam" id="3.30.70.270:FF:000001">
    <property type="entry name" value="Diguanylate cyclase domain protein"/>
    <property type="match status" value="1"/>
</dbReference>
<feature type="domain" description="HAMP" evidence="9">
    <location>
        <begin position="320"/>
        <end position="373"/>
    </location>
</feature>
<dbReference type="OrthoDB" id="9812260at2"/>
<evidence type="ECO:0000259" key="10">
    <source>
        <dbReference type="PROSITE" id="PS50887"/>
    </source>
</evidence>
<dbReference type="InterPro" id="IPR043128">
    <property type="entry name" value="Rev_trsase/Diguanyl_cyclase"/>
</dbReference>
<dbReference type="SMART" id="SM00304">
    <property type="entry name" value="HAMP"/>
    <property type="match status" value="1"/>
</dbReference>
<organism evidence="11 12">
    <name type="scientific">Afipia carboxidovorans (strain ATCC 49405 / DSM 1227 / KCTC 32145 / OM5)</name>
    <name type="common">Oligotropha carboxidovorans</name>
    <dbReference type="NCBI Taxonomy" id="504832"/>
    <lineage>
        <taxon>Bacteria</taxon>
        <taxon>Pseudomonadati</taxon>
        <taxon>Pseudomonadota</taxon>
        <taxon>Alphaproteobacteria</taxon>
        <taxon>Hyphomicrobiales</taxon>
        <taxon>Nitrobacteraceae</taxon>
        <taxon>Afipia</taxon>
    </lineage>
</organism>
<dbReference type="EMBL" id="CP002826">
    <property type="protein sequence ID" value="AEI04899.1"/>
    <property type="molecule type" value="Genomic_DNA"/>
</dbReference>
<comment type="subcellular location">
    <subcellularLocation>
        <location evidence="1">Cell membrane</location>
        <topology evidence="1">Multi-pass membrane protein</topology>
    </subcellularLocation>
</comment>
<dbReference type="SUPFAM" id="SSF158472">
    <property type="entry name" value="HAMP domain-like"/>
    <property type="match status" value="1"/>
</dbReference>
<dbReference type="GO" id="GO:0007165">
    <property type="term" value="P:signal transduction"/>
    <property type="evidence" value="ECO:0007669"/>
    <property type="project" value="InterPro"/>
</dbReference>
<keyword evidence="4 8" id="KW-0812">Transmembrane</keyword>
<keyword evidence="12" id="KW-1185">Reference proteome</keyword>
<dbReference type="InterPro" id="IPR003660">
    <property type="entry name" value="HAMP_dom"/>
</dbReference>